<dbReference type="OrthoDB" id="2987506at2759"/>
<proteinExistence type="predicted"/>
<dbReference type="Proteomes" id="UP000284842">
    <property type="component" value="Unassembled WGS sequence"/>
</dbReference>
<dbReference type="EMBL" id="NHTK01000676">
    <property type="protein sequence ID" value="PPR06310.1"/>
    <property type="molecule type" value="Genomic_DNA"/>
</dbReference>
<accession>A0A409YTI7</accession>
<name>A0A409YTI7_9AGAR</name>
<dbReference type="AlphaFoldDB" id="A0A409YTI7"/>
<keyword evidence="2" id="KW-1185">Reference proteome</keyword>
<evidence type="ECO:0000313" key="2">
    <source>
        <dbReference type="Proteomes" id="UP000284842"/>
    </source>
</evidence>
<evidence type="ECO:0000313" key="1">
    <source>
        <dbReference type="EMBL" id="PPR06310.1"/>
    </source>
</evidence>
<sequence>MVTCTLTVEIDNIQLTSLPLGIKLCIARDVNGVSNVIWTARALNMLSNVNTFKLTDEYQVFGASKFEAGALVELTSNPQSIQFGQKSTYSADGVMSRPVDDPAVVGNTFRVHNELNHAYIGVNGKKTDGGWSPIFVSPTPIVFQGDADFQPVDKITVFWSSSNSTASMISRTTGPSIEVDFTAESTQIISFTGEPGQGHFIPGPLPPPAA</sequence>
<comment type="caution">
    <text evidence="1">The sequence shown here is derived from an EMBL/GenBank/DDBJ whole genome shotgun (WGS) entry which is preliminary data.</text>
</comment>
<protein>
    <submittedName>
        <fullName evidence="1">Uncharacterized protein</fullName>
    </submittedName>
</protein>
<reference evidence="1 2" key="1">
    <citation type="journal article" date="2018" name="Evol. Lett.">
        <title>Horizontal gene cluster transfer increased hallucinogenic mushroom diversity.</title>
        <authorList>
            <person name="Reynolds H.T."/>
            <person name="Vijayakumar V."/>
            <person name="Gluck-Thaler E."/>
            <person name="Korotkin H.B."/>
            <person name="Matheny P.B."/>
            <person name="Slot J.C."/>
        </authorList>
    </citation>
    <scope>NUCLEOTIDE SEQUENCE [LARGE SCALE GENOMIC DNA]</scope>
    <source>
        <strain evidence="1 2">2629</strain>
    </source>
</reference>
<organism evidence="1 2">
    <name type="scientific">Panaeolus cyanescens</name>
    <dbReference type="NCBI Taxonomy" id="181874"/>
    <lineage>
        <taxon>Eukaryota</taxon>
        <taxon>Fungi</taxon>
        <taxon>Dikarya</taxon>
        <taxon>Basidiomycota</taxon>
        <taxon>Agaricomycotina</taxon>
        <taxon>Agaricomycetes</taxon>
        <taxon>Agaricomycetidae</taxon>
        <taxon>Agaricales</taxon>
        <taxon>Agaricineae</taxon>
        <taxon>Galeropsidaceae</taxon>
        <taxon>Panaeolus</taxon>
    </lineage>
</organism>
<gene>
    <name evidence="1" type="ORF">CVT24_001086</name>
</gene>
<dbReference type="InParanoid" id="A0A409YTI7"/>